<dbReference type="EC" id="6.1.1.6" evidence="7"/>
<dbReference type="InterPro" id="IPR006195">
    <property type="entry name" value="aa-tRNA-synth_II"/>
</dbReference>
<dbReference type="CDD" id="cd04322">
    <property type="entry name" value="LysRS_N"/>
    <property type="match status" value="1"/>
</dbReference>
<evidence type="ECO:0000256" key="7">
    <source>
        <dbReference type="HAMAP-Rule" id="MF_00252"/>
    </source>
</evidence>
<comment type="subcellular location">
    <subcellularLocation>
        <location evidence="7">Cytoplasm</location>
    </subcellularLocation>
</comment>
<keyword evidence="5 7" id="KW-0030">Aminoacyl-tRNA synthetase</keyword>
<accession>A0ABW9QSC9</accession>
<dbReference type="HAMAP" id="MF_00252">
    <property type="entry name" value="Lys_tRNA_synth_class2"/>
    <property type="match status" value="1"/>
</dbReference>
<dbReference type="SUPFAM" id="SSF55681">
    <property type="entry name" value="Class II aaRS and biotin synthetases"/>
    <property type="match status" value="1"/>
</dbReference>
<comment type="subunit">
    <text evidence="7">Homodimer.</text>
</comment>
<dbReference type="Pfam" id="PF01336">
    <property type="entry name" value="tRNA_anti-codon"/>
    <property type="match status" value="1"/>
</dbReference>
<comment type="cofactor">
    <cofactor evidence="7 8">
        <name>Mg(2+)</name>
        <dbReference type="ChEBI" id="CHEBI:18420"/>
    </cofactor>
    <text evidence="7 8">Binds 3 Mg(2+) ions per subunit.</text>
</comment>
<dbReference type="Gene3D" id="2.40.50.140">
    <property type="entry name" value="Nucleic acid-binding proteins"/>
    <property type="match status" value="1"/>
</dbReference>
<dbReference type="InterPro" id="IPR018149">
    <property type="entry name" value="Lys-tRNA-synth_II_C"/>
</dbReference>
<dbReference type="InterPro" id="IPR004365">
    <property type="entry name" value="NA-bd_OB_tRNA"/>
</dbReference>
<dbReference type="PANTHER" id="PTHR42918">
    <property type="entry name" value="LYSYL-TRNA SYNTHETASE"/>
    <property type="match status" value="1"/>
</dbReference>
<dbReference type="InterPro" id="IPR044136">
    <property type="entry name" value="Lys-tRNA-ligase_II_N"/>
</dbReference>
<dbReference type="Pfam" id="PF00152">
    <property type="entry name" value="tRNA-synt_2"/>
    <property type="match status" value="1"/>
</dbReference>
<keyword evidence="3 7" id="KW-0547">Nucleotide-binding</keyword>
<evidence type="ECO:0000313" key="10">
    <source>
        <dbReference type="EMBL" id="MST31298.1"/>
    </source>
</evidence>
<dbReference type="InterPro" id="IPR045864">
    <property type="entry name" value="aa-tRNA-synth_II/BPL/LPL"/>
</dbReference>
<dbReference type="CDD" id="cd00775">
    <property type="entry name" value="LysRS_core"/>
    <property type="match status" value="1"/>
</dbReference>
<evidence type="ECO:0000256" key="3">
    <source>
        <dbReference type="ARBA" id="ARBA00022741"/>
    </source>
</evidence>
<proteinExistence type="inferred from homology"/>
<dbReference type="EMBL" id="WJHE01000033">
    <property type="protein sequence ID" value="MST31298.1"/>
    <property type="molecule type" value="Genomic_DNA"/>
</dbReference>
<dbReference type="PANTHER" id="PTHR42918:SF15">
    <property type="entry name" value="LYSINE--TRNA LIGASE, CHLOROPLASTIC_MITOCHONDRIAL"/>
    <property type="match status" value="1"/>
</dbReference>
<keyword evidence="4 7" id="KW-0067">ATP-binding</keyword>
<organism evidence="10 11">
    <name type="scientific">Acidiferrimicrobium australe</name>
    <dbReference type="NCBI Taxonomy" id="2664430"/>
    <lineage>
        <taxon>Bacteria</taxon>
        <taxon>Bacillati</taxon>
        <taxon>Actinomycetota</taxon>
        <taxon>Acidimicrobiia</taxon>
        <taxon>Acidimicrobiales</taxon>
        <taxon>Acidimicrobiaceae</taxon>
        <taxon>Acidiferrimicrobium</taxon>
    </lineage>
</organism>
<reference evidence="10 11" key="1">
    <citation type="submission" date="2019-11" db="EMBL/GenBank/DDBJ databases">
        <title>Acidiferrimicrobium australis gen. nov., sp. nov., an acidophilic and obligately heterotrophic, member of the Actinobacteria that catalyses dissimilatory oxido- reduction of iron isolated from metal-rich acidic water in Chile.</title>
        <authorList>
            <person name="Gonzalez D."/>
            <person name="Huber K."/>
            <person name="Hedrich S."/>
            <person name="Rojas-Villalobos C."/>
            <person name="Quatrini R."/>
            <person name="Dinamarca M.A."/>
            <person name="Schwarz A."/>
            <person name="Canales C."/>
            <person name="Nancucheo I."/>
        </authorList>
    </citation>
    <scope>NUCLEOTIDE SEQUENCE [LARGE SCALE GENOMIC DNA]</scope>
    <source>
        <strain evidence="10 11">USS-CCA1</strain>
    </source>
</reference>
<keyword evidence="11" id="KW-1185">Reference proteome</keyword>
<comment type="similarity">
    <text evidence="7">Belongs to the class-II aminoacyl-tRNA synthetase family.</text>
</comment>
<feature type="domain" description="Aminoacyl-transfer RNA synthetases class-II family profile" evidence="9">
    <location>
        <begin position="152"/>
        <end position="470"/>
    </location>
</feature>
<comment type="caution">
    <text evidence="10">The sequence shown here is derived from an EMBL/GenBank/DDBJ whole genome shotgun (WGS) entry which is preliminary data.</text>
</comment>
<feature type="binding site" evidence="7">
    <location>
        <position position="382"/>
    </location>
    <ligand>
        <name>Mg(2+)</name>
        <dbReference type="ChEBI" id="CHEBI:18420"/>
        <label>1</label>
    </ligand>
</feature>
<evidence type="ECO:0000256" key="5">
    <source>
        <dbReference type="ARBA" id="ARBA00023146"/>
    </source>
</evidence>
<comment type="catalytic activity">
    <reaction evidence="6 7 8">
        <text>tRNA(Lys) + L-lysine + ATP = L-lysyl-tRNA(Lys) + AMP + diphosphate</text>
        <dbReference type="Rhea" id="RHEA:20792"/>
        <dbReference type="Rhea" id="RHEA-COMP:9696"/>
        <dbReference type="Rhea" id="RHEA-COMP:9697"/>
        <dbReference type="ChEBI" id="CHEBI:30616"/>
        <dbReference type="ChEBI" id="CHEBI:32551"/>
        <dbReference type="ChEBI" id="CHEBI:33019"/>
        <dbReference type="ChEBI" id="CHEBI:78442"/>
        <dbReference type="ChEBI" id="CHEBI:78529"/>
        <dbReference type="ChEBI" id="CHEBI:456215"/>
        <dbReference type="EC" id="6.1.1.6"/>
    </reaction>
</comment>
<keyword evidence="2 7" id="KW-0479">Metal-binding</keyword>
<evidence type="ECO:0000313" key="11">
    <source>
        <dbReference type="Proteomes" id="UP000437736"/>
    </source>
</evidence>
<dbReference type="NCBIfam" id="NF001756">
    <property type="entry name" value="PRK00484.1"/>
    <property type="match status" value="1"/>
</dbReference>
<dbReference type="InterPro" id="IPR002313">
    <property type="entry name" value="Lys-tRNA-ligase_II"/>
</dbReference>
<evidence type="ECO:0000256" key="4">
    <source>
        <dbReference type="ARBA" id="ARBA00022840"/>
    </source>
</evidence>
<dbReference type="NCBIfam" id="TIGR00499">
    <property type="entry name" value="lysS_bact"/>
    <property type="match status" value="1"/>
</dbReference>
<protein>
    <recommendedName>
        <fullName evidence="7">Lysine--tRNA ligase</fullName>
        <ecNumber evidence="7">6.1.1.6</ecNumber>
    </recommendedName>
    <alternativeName>
        <fullName evidence="7">Lysyl-tRNA synthetase</fullName>
        <shortName evidence="7">LysRS</shortName>
    </alternativeName>
</protein>
<feature type="binding site" evidence="7">
    <location>
        <position position="389"/>
    </location>
    <ligand>
        <name>Mg(2+)</name>
        <dbReference type="ChEBI" id="CHEBI:18420"/>
        <label>1</label>
    </ligand>
</feature>
<evidence type="ECO:0000259" key="9">
    <source>
        <dbReference type="PROSITE" id="PS50862"/>
    </source>
</evidence>
<evidence type="ECO:0000256" key="6">
    <source>
        <dbReference type="ARBA" id="ARBA00048573"/>
    </source>
</evidence>
<evidence type="ECO:0000256" key="8">
    <source>
        <dbReference type="RuleBase" id="RU000336"/>
    </source>
</evidence>
<feature type="binding site" evidence="7">
    <location>
        <position position="389"/>
    </location>
    <ligand>
        <name>Mg(2+)</name>
        <dbReference type="ChEBI" id="CHEBI:18420"/>
        <label>2</label>
    </ligand>
</feature>
<keyword evidence="7" id="KW-0648">Protein biosynthesis</keyword>
<dbReference type="InterPro" id="IPR012340">
    <property type="entry name" value="NA-bd_OB-fold"/>
</dbReference>
<evidence type="ECO:0000256" key="2">
    <source>
        <dbReference type="ARBA" id="ARBA00022723"/>
    </source>
</evidence>
<sequence length="473" mass="52806">MSDDDLPEIPYRYERTASAAELHAAHGELPPLAETGKVVSVAGRLMARRDQGRIAFGTLRDSSGSIQLFAGAKWTDDFDGFVALNRGDWIGATGEVVATRTGELSVKVDHWVLLAKARRSFGDKWHGISDPDVRYRQRYADLWANEGTREAFLVRSRMIALTRRWLEDRGYVEVETPVLHVLPGGAAAKPFTTHHNALDMELYLRIALELHLKRLIVGGIERVFEIGRVFRNEGLSPRHNPEFTMLELYQAYADYTDIMELVEQLVAYLATELLGTTTLSYAGRTLELAPPWRRATLLELVAEHAGVELDLAMPLDELRRVAAAHDVPAEASWGPGKLVLEIYEKTTEAALWGPVFVMDYPKEVSPLARDHRSSPGMVERFEAIVAGRELCNAFSELNDPDEQRRTFEDQARAKAAGDEEAMPVDDDYVRALEYGLPPTGGLGIGMDRLAMLLTGVETIRDVILFPTLRPEQA</sequence>
<dbReference type="SUPFAM" id="SSF50249">
    <property type="entry name" value="Nucleic acid-binding proteins"/>
    <property type="match status" value="1"/>
</dbReference>
<gene>
    <name evidence="7 10" type="primary">lysS</name>
    <name evidence="10" type="ORF">GHK86_00940</name>
</gene>
<evidence type="ECO:0000256" key="1">
    <source>
        <dbReference type="ARBA" id="ARBA00022598"/>
    </source>
</evidence>
<dbReference type="PRINTS" id="PR00982">
    <property type="entry name" value="TRNASYNTHLYS"/>
</dbReference>
<dbReference type="GO" id="GO:0004824">
    <property type="term" value="F:lysine-tRNA ligase activity"/>
    <property type="evidence" value="ECO:0007669"/>
    <property type="project" value="UniProtKB-EC"/>
</dbReference>
<name>A0ABW9QSC9_9ACTN</name>
<dbReference type="Proteomes" id="UP000437736">
    <property type="component" value="Unassembled WGS sequence"/>
</dbReference>
<dbReference type="Gene3D" id="3.30.930.10">
    <property type="entry name" value="Bira Bifunctional Protein, Domain 2"/>
    <property type="match status" value="1"/>
</dbReference>
<dbReference type="InterPro" id="IPR004364">
    <property type="entry name" value="Aa-tRNA-synt_II"/>
</dbReference>
<keyword evidence="1 7" id="KW-0436">Ligase</keyword>
<dbReference type="PROSITE" id="PS50862">
    <property type="entry name" value="AA_TRNA_LIGASE_II"/>
    <property type="match status" value="1"/>
</dbReference>
<keyword evidence="7" id="KW-0963">Cytoplasm</keyword>
<keyword evidence="7 8" id="KW-0460">Magnesium</keyword>